<dbReference type="InParanoid" id="A0A316W987"/>
<evidence type="ECO:0000313" key="1">
    <source>
        <dbReference type="EMBL" id="PWN46447.1"/>
    </source>
</evidence>
<protein>
    <submittedName>
        <fullName evidence="1">Uncharacterized protein</fullName>
    </submittedName>
</protein>
<dbReference type="OrthoDB" id="3266315at2759"/>
<dbReference type="EMBL" id="KZ819351">
    <property type="protein sequence ID" value="PWN46447.1"/>
    <property type="molecule type" value="Genomic_DNA"/>
</dbReference>
<reference evidence="1 2" key="1">
    <citation type="journal article" date="2018" name="Mol. Biol. Evol.">
        <title>Broad Genomic Sampling Reveals a Smut Pathogenic Ancestry of the Fungal Clade Ustilaginomycotina.</title>
        <authorList>
            <person name="Kijpornyongpan T."/>
            <person name="Mondo S.J."/>
            <person name="Barry K."/>
            <person name="Sandor L."/>
            <person name="Lee J."/>
            <person name="Lipzen A."/>
            <person name="Pangilinan J."/>
            <person name="LaButti K."/>
            <person name="Hainaut M."/>
            <person name="Henrissat B."/>
            <person name="Grigoriev I.V."/>
            <person name="Spatafora J.W."/>
            <person name="Aime M.C."/>
        </authorList>
    </citation>
    <scope>NUCLEOTIDE SEQUENCE [LARGE SCALE GENOMIC DNA]</scope>
    <source>
        <strain evidence="1 2">MCA 4658</strain>
    </source>
</reference>
<dbReference type="STRING" id="1522189.A0A316W987"/>
<dbReference type="RefSeq" id="XP_025373607.1">
    <property type="nucleotide sequence ID" value="XM_025515766.1"/>
</dbReference>
<dbReference type="GeneID" id="37037636"/>
<dbReference type="Proteomes" id="UP000245783">
    <property type="component" value="Unassembled WGS sequence"/>
</dbReference>
<keyword evidence="2" id="KW-1185">Reference proteome</keyword>
<organism evidence="1 2">
    <name type="scientific">Ceraceosorus guamensis</name>
    <dbReference type="NCBI Taxonomy" id="1522189"/>
    <lineage>
        <taxon>Eukaryota</taxon>
        <taxon>Fungi</taxon>
        <taxon>Dikarya</taxon>
        <taxon>Basidiomycota</taxon>
        <taxon>Ustilaginomycotina</taxon>
        <taxon>Exobasidiomycetes</taxon>
        <taxon>Ceraceosorales</taxon>
        <taxon>Ceraceosoraceae</taxon>
        <taxon>Ceraceosorus</taxon>
    </lineage>
</organism>
<sequence length="345" mass="38458">MNGEARMDEGLDANQQLDANSTMGDVSESFYHRSSITASTSGDITSSSGDTSSSLGPVPLSVTSWLEKIASDESRHMANVVQGWHNVQLSQSSEWRRFSKSLLMLLESIDIEMDDPNAPPFIKSFLQGQNTIQHLKQRVEMGANWERRRHKPLDDPAVEAPLLVILKGLRSHTGMRFDASNDHRHADAISHLEHSFFTANFAGTRHIRLAQYLATYEAAFTEERRRVVASLPEDILEESGRHPLPHSRSLAILQSSGTGKSRLVNELGNLAQDIPSSDKASTVHLVFTLCFRKPNEVGFPLGDASYYDWLCDPDFGSRLINDGIACRLVFKIRLIALLNAIYELL</sequence>
<proteinExistence type="predicted"/>
<gene>
    <name evidence="1" type="ORF">IE81DRAFT_344054</name>
</gene>
<dbReference type="AlphaFoldDB" id="A0A316W987"/>
<name>A0A316W987_9BASI</name>
<accession>A0A316W987</accession>
<evidence type="ECO:0000313" key="2">
    <source>
        <dbReference type="Proteomes" id="UP000245783"/>
    </source>
</evidence>